<evidence type="ECO:0008006" key="4">
    <source>
        <dbReference type="Google" id="ProtNLM"/>
    </source>
</evidence>
<feature type="transmembrane region" description="Helical" evidence="1">
    <location>
        <begin position="51"/>
        <end position="81"/>
    </location>
</feature>
<keyword evidence="1" id="KW-1133">Transmembrane helix</keyword>
<accession>A0ABQ7G2E6</accession>
<protein>
    <recommendedName>
        <fullName evidence="4">Secreted peptide</fullName>
    </recommendedName>
</protein>
<reference evidence="2" key="1">
    <citation type="submission" date="2017-08" db="EMBL/GenBank/DDBJ databases">
        <authorList>
            <person name="Polle J.E."/>
            <person name="Barry K."/>
            <person name="Cushman J."/>
            <person name="Schmutz J."/>
            <person name="Tran D."/>
            <person name="Hathwaick L.T."/>
            <person name="Yim W.C."/>
            <person name="Jenkins J."/>
            <person name="Mckie-Krisberg Z.M."/>
            <person name="Prochnik S."/>
            <person name="Lindquist E."/>
            <person name="Dockter R.B."/>
            <person name="Adam C."/>
            <person name="Molina H."/>
            <person name="Bunkerborg J."/>
            <person name="Jin E."/>
            <person name="Buchheim M."/>
            <person name="Magnuson J."/>
        </authorList>
    </citation>
    <scope>NUCLEOTIDE SEQUENCE</scope>
    <source>
        <strain evidence="2">CCAP 19/18</strain>
    </source>
</reference>
<evidence type="ECO:0000313" key="3">
    <source>
        <dbReference type="Proteomes" id="UP000815325"/>
    </source>
</evidence>
<keyword evidence="3" id="KW-1185">Reference proteome</keyword>
<comment type="caution">
    <text evidence="2">The sequence shown here is derived from an EMBL/GenBank/DDBJ whole genome shotgun (WGS) entry which is preliminary data.</text>
</comment>
<name>A0ABQ7G2E6_DUNSA</name>
<dbReference type="EMBL" id="MU070246">
    <property type="protein sequence ID" value="KAF5828787.1"/>
    <property type="molecule type" value="Genomic_DNA"/>
</dbReference>
<proteinExistence type="predicted"/>
<organism evidence="2 3">
    <name type="scientific">Dunaliella salina</name>
    <name type="common">Green alga</name>
    <name type="synonym">Protococcus salinus</name>
    <dbReference type="NCBI Taxonomy" id="3046"/>
    <lineage>
        <taxon>Eukaryota</taxon>
        <taxon>Viridiplantae</taxon>
        <taxon>Chlorophyta</taxon>
        <taxon>core chlorophytes</taxon>
        <taxon>Chlorophyceae</taxon>
        <taxon>CS clade</taxon>
        <taxon>Chlamydomonadales</taxon>
        <taxon>Dunaliellaceae</taxon>
        <taxon>Dunaliella</taxon>
    </lineage>
</organism>
<evidence type="ECO:0000256" key="1">
    <source>
        <dbReference type="SAM" id="Phobius"/>
    </source>
</evidence>
<sequence>MFFSMAALSSTRMMPVVLSSCLPVLLDRMAGGAVAGLLSRPSSPSLAFPSVPVVSVLLAGVLGVFASVPSLGLPFLFFFALDCCMNELLDRSSSTSPFALLSFL</sequence>
<keyword evidence="1" id="KW-0812">Transmembrane</keyword>
<evidence type="ECO:0000313" key="2">
    <source>
        <dbReference type="EMBL" id="KAF5828787.1"/>
    </source>
</evidence>
<dbReference type="Proteomes" id="UP000815325">
    <property type="component" value="Unassembled WGS sequence"/>
</dbReference>
<keyword evidence="1" id="KW-0472">Membrane</keyword>
<gene>
    <name evidence="2" type="ORF">DUNSADRAFT_17083</name>
</gene>